<evidence type="ECO:0000256" key="4">
    <source>
        <dbReference type="ARBA" id="ARBA00022692"/>
    </source>
</evidence>
<dbReference type="Pfam" id="PF00528">
    <property type="entry name" value="BPD_transp_1"/>
    <property type="match status" value="1"/>
</dbReference>
<comment type="subcellular location">
    <subcellularLocation>
        <location evidence="1 7">Cell membrane</location>
        <topology evidence="1 7">Multi-pass membrane protein</topology>
    </subcellularLocation>
</comment>
<evidence type="ECO:0000259" key="8">
    <source>
        <dbReference type="PROSITE" id="PS50928"/>
    </source>
</evidence>
<evidence type="ECO:0000313" key="10">
    <source>
        <dbReference type="Proteomes" id="UP001519887"/>
    </source>
</evidence>
<keyword evidence="6 7" id="KW-0472">Membrane</keyword>
<dbReference type="PANTHER" id="PTHR43744">
    <property type="entry name" value="ABC TRANSPORTER PERMEASE PROTEIN MG189-RELATED-RELATED"/>
    <property type="match status" value="1"/>
</dbReference>
<evidence type="ECO:0000256" key="2">
    <source>
        <dbReference type="ARBA" id="ARBA00022448"/>
    </source>
</evidence>
<evidence type="ECO:0000313" key="9">
    <source>
        <dbReference type="EMBL" id="MBW7453305.1"/>
    </source>
</evidence>
<keyword evidence="5 7" id="KW-1133">Transmembrane helix</keyword>
<dbReference type="EMBL" id="JAHZIK010000059">
    <property type="protein sequence ID" value="MBW7453305.1"/>
    <property type="molecule type" value="Genomic_DNA"/>
</dbReference>
<dbReference type="SUPFAM" id="SSF161098">
    <property type="entry name" value="MetI-like"/>
    <property type="match status" value="1"/>
</dbReference>
<organism evidence="9 10">
    <name type="scientific">Paenibacillus sepulcri</name>
    <dbReference type="NCBI Taxonomy" id="359917"/>
    <lineage>
        <taxon>Bacteria</taxon>
        <taxon>Bacillati</taxon>
        <taxon>Bacillota</taxon>
        <taxon>Bacilli</taxon>
        <taxon>Bacillales</taxon>
        <taxon>Paenibacillaceae</taxon>
        <taxon>Paenibacillus</taxon>
    </lineage>
</organism>
<keyword evidence="10" id="KW-1185">Reference proteome</keyword>
<feature type="transmembrane region" description="Helical" evidence="7">
    <location>
        <begin position="111"/>
        <end position="132"/>
    </location>
</feature>
<evidence type="ECO:0000256" key="7">
    <source>
        <dbReference type="RuleBase" id="RU363032"/>
    </source>
</evidence>
<name>A0ABS7BXJ3_9BACL</name>
<sequence length="263" mass="30135">MVISSSLTSERYIQTNGFTLFPRDFSMEAYRFVFQNPWIIIRAYGVTLFVTIAGTGLAVFLNTMTGYVLHRKDFKWRNYFSFYFFFTMLFNGGLVPWYILCIKYLGMKNQLLALFVPTLISVWNILLVKGFMMSVPHEITESAKMDGAGDFRIFMQLIIPLSTPVIVTIGLFTSLFYWNDWFASLIFISDPKLYTLQYLLYNLLASIESLRMVMAASGMVVDSFPTESIKMALTIIVTGPIFLLYPFVQKYFVKGLTIGAVKG</sequence>
<keyword evidence="2 7" id="KW-0813">Transport</keyword>
<feature type="transmembrane region" description="Helical" evidence="7">
    <location>
        <begin position="39"/>
        <end position="61"/>
    </location>
</feature>
<dbReference type="Proteomes" id="UP001519887">
    <property type="component" value="Unassembled WGS sequence"/>
</dbReference>
<dbReference type="PROSITE" id="PS50928">
    <property type="entry name" value="ABC_TM1"/>
    <property type="match status" value="1"/>
</dbReference>
<feature type="transmembrane region" description="Helical" evidence="7">
    <location>
        <begin position="153"/>
        <end position="178"/>
    </location>
</feature>
<dbReference type="PANTHER" id="PTHR43744:SF9">
    <property type="entry name" value="POLYGALACTURONAN_RHAMNOGALACTURONAN TRANSPORT SYSTEM PERMEASE PROTEIN YTCP"/>
    <property type="match status" value="1"/>
</dbReference>
<dbReference type="CDD" id="cd06261">
    <property type="entry name" value="TM_PBP2"/>
    <property type="match status" value="1"/>
</dbReference>
<proteinExistence type="inferred from homology"/>
<feature type="domain" description="ABC transmembrane type-1" evidence="8">
    <location>
        <begin position="44"/>
        <end position="245"/>
    </location>
</feature>
<reference evidence="9 10" key="1">
    <citation type="submission" date="2021-07" db="EMBL/GenBank/DDBJ databases">
        <title>Paenibacillus radiodurans sp. nov., isolated from the southeastern edge of Tengger Desert.</title>
        <authorList>
            <person name="Zhang G."/>
        </authorList>
    </citation>
    <scope>NUCLEOTIDE SEQUENCE [LARGE SCALE GENOMIC DNA]</scope>
    <source>
        <strain evidence="9 10">CCM 7311</strain>
    </source>
</reference>
<dbReference type="Gene3D" id="1.10.3720.10">
    <property type="entry name" value="MetI-like"/>
    <property type="match status" value="1"/>
</dbReference>
<feature type="transmembrane region" description="Helical" evidence="7">
    <location>
        <begin position="82"/>
        <end position="105"/>
    </location>
</feature>
<keyword evidence="4 7" id="KW-0812">Transmembrane</keyword>
<evidence type="ECO:0000256" key="1">
    <source>
        <dbReference type="ARBA" id="ARBA00004651"/>
    </source>
</evidence>
<comment type="similarity">
    <text evidence="7">Belongs to the binding-protein-dependent transport system permease family.</text>
</comment>
<evidence type="ECO:0000256" key="6">
    <source>
        <dbReference type="ARBA" id="ARBA00023136"/>
    </source>
</evidence>
<dbReference type="InterPro" id="IPR035906">
    <property type="entry name" value="MetI-like_sf"/>
</dbReference>
<gene>
    <name evidence="9" type="ORF">K0U00_04560</name>
</gene>
<feature type="transmembrane region" description="Helical" evidence="7">
    <location>
        <begin position="198"/>
        <end position="221"/>
    </location>
</feature>
<evidence type="ECO:0000256" key="5">
    <source>
        <dbReference type="ARBA" id="ARBA00022989"/>
    </source>
</evidence>
<feature type="transmembrane region" description="Helical" evidence="7">
    <location>
        <begin position="228"/>
        <end position="248"/>
    </location>
</feature>
<comment type="caution">
    <text evidence="9">The sequence shown here is derived from an EMBL/GenBank/DDBJ whole genome shotgun (WGS) entry which is preliminary data.</text>
</comment>
<keyword evidence="3" id="KW-1003">Cell membrane</keyword>
<dbReference type="InterPro" id="IPR000515">
    <property type="entry name" value="MetI-like"/>
</dbReference>
<protein>
    <submittedName>
        <fullName evidence="9">Carbohydrate ABC transporter permease</fullName>
    </submittedName>
</protein>
<evidence type="ECO:0000256" key="3">
    <source>
        <dbReference type="ARBA" id="ARBA00022475"/>
    </source>
</evidence>
<accession>A0ABS7BXJ3</accession>